<evidence type="ECO:0008006" key="3">
    <source>
        <dbReference type="Google" id="ProtNLM"/>
    </source>
</evidence>
<dbReference type="AlphaFoldDB" id="A0A0M4D452"/>
<name>A0A0M4D452_9BACT</name>
<organism evidence="1 2">
    <name type="scientific">Desulfuromonas soudanensis</name>
    <dbReference type="NCBI Taxonomy" id="1603606"/>
    <lineage>
        <taxon>Bacteria</taxon>
        <taxon>Pseudomonadati</taxon>
        <taxon>Thermodesulfobacteriota</taxon>
        <taxon>Desulfuromonadia</taxon>
        <taxon>Desulfuromonadales</taxon>
        <taxon>Desulfuromonadaceae</taxon>
        <taxon>Desulfuromonas</taxon>
    </lineage>
</organism>
<reference evidence="1 2" key="1">
    <citation type="submission" date="2015-07" db="EMBL/GenBank/DDBJ databases">
        <title>Isolation and Genomic Characterization of a Novel Halophilic Metal-Reducing Deltaproteobacterium from the Deep Subsurface.</title>
        <authorList>
            <person name="Badalamenti J.P."/>
            <person name="Summers Z.M."/>
            <person name="Gralnick J.A."/>
            <person name="Bond D.R."/>
        </authorList>
    </citation>
    <scope>NUCLEOTIDE SEQUENCE [LARGE SCALE GENOMIC DNA]</scope>
    <source>
        <strain evidence="1 2">WTL</strain>
    </source>
</reference>
<dbReference type="RefSeq" id="WP_053549533.1">
    <property type="nucleotide sequence ID" value="NZ_CP010802.1"/>
</dbReference>
<dbReference type="KEGG" id="des:DSOUD_0519"/>
<protein>
    <recommendedName>
        <fullName evidence="3">Dicarboxylate transport domain-containing protein</fullName>
    </recommendedName>
</protein>
<dbReference type="EMBL" id="CP010802">
    <property type="protein sequence ID" value="ALC15310.1"/>
    <property type="molecule type" value="Genomic_DNA"/>
</dbReference>
<evidence type="ECO:0000313" key="1">
    <source>
        <dbReference type="EMBL" id="ALC15310.1"/>
    </source>
</evidence>
<gene>
    <name evidence="1" type="ORF">DSOUD_0519</name>
</gene>
<dbReference type="PATRIC" id="fig|1603606.3.peg.562"/>
<dbReference type="STRING" id="1603606.DSOUD_0519"/>
<sequence length="938" mass="101929">MNRSRSFFRRLGKAAALGLLLTVLLAAVAFMYRDRLVQGLVRPLLVRELSRRFQVEATIDRLWLQGGTLRAEGVEITGASAGDLELERLEMVGGWELFSERRLQKLVLTGGRLLLQPAETAGDSPRRPWPEGAPFSIDDLEIRDGEIRLAGGAEPWHVEGRATLGRQWSLELKLRQNEVGTLELQGRGDWEGGIRGEMTRFQWRGNDLLGEPLRLNWGDGSLTGGGGEITLAELGDDDLRPLLALAGIRLPEAPRWTVRNLVLKPSFDGNKLQLAVTSGSGVLRWEERTLLLGPMRLEVAGKTGAWQVTGGGDLGGRSRLKIDLHLGEERLEGKVELKVPDLAAWQRRQPGLGPWSAGGAVDLEIAIGGRAAEPRWELHASAKRLSLPENPALPAIDLEARALLSREKERWRLSGGVLSGSLTGALSARLSGTFTAALDKEGWSAQLPDLRAEELSWGSADGLAACAGIGMTLQGEVAAVSGRPTRFAVRGTMAGGEVLYGAYYASLDDFSARWNVKGESEAGVHRLEAASVQIPELGELLFSGAWGGEERRLKAALDLPDLQKALDRHAPRLLFEPFPKLKALALAGALHLEGAGAVNEEGWSLGLTIEPQELRVGWGETMAATGVSGRLPLLLGTAAAEKALSGTLSWQGLSLGPLRSGPARVTTLARTGRLQLPQELRFDLAEGELVLSAIDLALPPHPLELAARLTVADVQLQPLTRTLEWPIMNGDLSADLGELHYRNDELVTAGKAWIEVFGGHVGVGNMRLGELFSPYPVFEADIDFSAIDLYRLTHTFAFGEMNGVIDGHIHDLRLFGAVPTRFEAALQTRKSGKRNISVKALNNLTILSEGGVAATLSRGIYRFIDFYRYRSIGIDCSLDNDLFRLRGTALEGSDSYLVYGGLLPPRIDVVTTPQAVSFREMVKRLKRLDRAGNRNAPL</sequence>
<evidence type="ECO:0000313" key="2">
    <source>
        <dbReference type="Proteomes" id="UP000057158"/>
    </source>
</evidence>
<keyword evidence="2" id="KW-1185">Reference proteome</keyword>
<proteinExistence type="predicted"/>
<accession>A0A0M4D452</accession>
<dbReference type="Proteomes" id="UP000057158">
    <property type="component" value="Chromosome"/>
</dbReference>
<dbReference type="OrthoDB" id="5386349at2"/>